<gene>
    <name evidence="3" type="ORF">AGOR_G00096380</name>
</gene>
<dbReference type="PANTHER" id="PTHR23412">
    <property type="entry name" value="STEREOCILIN RELATED"/>
    <property type="match status" value="1"/>
</dbReference>
<comment type="caution">
    <text evidence="3">The sequence shown here is derived from an EMBL/GenBank/DDBJ whole genome shotgun (WGS) entry which is preliminary data.</text>
</comment>
<dbReference type="Proteomes" id="UP000829720">
    <property type="component" value="Unassembled WGS sequence"/>
</dbReference>
<protein>
    <recommendedName>
        <fullName evidence="5">Otoancorin</fullName>
    </recommendedName>
</protein>
<evidence type="ECO:0008006" key="5">
    <source>
        <dbReference type="Google" id="ProtNLM"/>
    </source>
</evidence>
<evidence type="ECO:0000313" key="3">
    <source>
        <dbReference type="EMBL" id="KAI1896594.1"/>
    </source>
</evidence>
<keyword evidence="2" id="KW-0325">Glycoprotein</keyword>
<evidence type="ECO:0000256" key="2">
    <source>
        <dbReference type="ARBA" id="ARBA00023180"/>
    </source>
</evidence>
<dbReference type="InterPro" id="IPR026664">
    <property type="entry name" value="Stereocilin-rel"/>
</dbReference>
<dbReference type="PANTHER" id="PTHR23412:SF18">
    <property type="entry name" value="OTOANCORIN"/>
    <property type="match status" value="1"/>
</dbReference>
<evidence type="ECO:0000313" key="4">
    <source>
        <dbReference type="Proteomes" id="UP000829720"/>
    </source>
</evidence>
<sequence>MWTSSGCSYAICPLQSSIPSCPWLLCLLPSSNCVAVPVSHQGKGPQSEANSCSSMDCHLSRAPSADEIRKLSQANVFWSAEELQCISDDTFTQTVELLGSVEGYNLTQRMVLKTRAKQAWGPLSSWRSYHVIALGSISLALTEEDIKELDLSSIDTLTALSQQHSWTSQQMSSLLYRFLEASGLSLGELRGSDLAGLGVLLCGMHYHHVHLINPEAYSSVAGRIGSLPCTLPVLQELKKTAEEVFGAASAWNMSVLQEVGVVAAGMSVEEIRKLRPEVMPYLQPLAIASLPCESLQWFSQEQLQSLGSENAVAVTSLQCSQLSDEQLKGLQAARDGMREGLSSHINPAVTNNLGSVTVSSGVCLHLYSGLWLLSMCSSFLEMVILAV</sequence>
<name>A0A8T3DL70_9TELE</name>
<dbReference type="OrthoDB" id="8195838at2759"/>
<keyword evidence="1" id="KW-0732">Signal</keyword>
<organism evidence="3 4">
    <name type="scientific">Albula goreensis</name>
    <dbReference type="NCBI Taxonomy" id="1534307"/>
    <lineage>
        <taxon>Eukaryota</taxon>
        <taxon>Metazoa</taxon>
        <taxon>Chordata</taxon>
        <taxon>Craniata</taxon>
        <taxon>Vertebrata</taxon>
        <taxon>Euteleostomi</taxon>
        <taxon>Actinopterygii</taxon>
        <taxon>Neopterygii</taxon>
        <taxon>Teleostei</taxon>
        <taxon>Albuliformes</taxon>
        <taxon>Albulidae</taxon>
        <taxon>Albula</taxon>
    </lineage>
</organism>
<reference evidence="3" key="1">
    <citation type="submission" date="2021-01" db="EMBL/GenBank/DDBJ databases">
        <authorList>
            <person name="Zahm M."/>
            <person name="Roques C."/>
            <person name="Cabau C."/>
            <person name="Klopp C."/>
            <person name="Donnadieu C."/>
            <person name="Jouanno E."/>
            <person name="Lampietro C."/>
            <person name="Louis A."/>
            <person name="Herpin A."/>
            <person name="Echchiki A."/>
            <person name="Berthelot C."/>
            <person name="Parey E."/>
            <person name="Roest-Crollius H."/>
            <person name="Braasch I."/>
            <person name="Postlethwait J."/>
            <person name="Bobe J."/>
            <person name="Montfort J."/>
            <person name="Bouchez O."/>
            <person name="Begum T."/>
            <person name="Mejri S."/>
            <person name="Adams A."/>
            <person name="Chen W.-J."/>
            <person name="Guiguen Y."/>
        </authorList>
    </citation>
    <scope>NUCLEOTIDE SEQUENCE</scope>
    <source>
        <tissue evidence="3">Blood</tissue>
    </source>
</reference>
<dbReference type="GO" id="GO:0009986">
    <property type="term" value="C:cell surface"/>
    <property type="evidence" value="ECO:0007669"/>
    <property type="project" value="TreeGrafter"/>
</dbReference>
<dbReference type="AlphaFoldDB" id="A0A8T3DL70"/>
<accession>A0A8T3DL70</accession>
<evidence type="ECO:0000256" key="1">
    <source>
        <dbReference type="ARBA" id="ARBA00022729"/>
    </source>
</evidence>
<dbReference type="GO" id="GO:0007160">
    <property type="term" value="P:cell-matrix adhesion"/>
    <property type="evidence" value="ECO:0007669"/>
    <property type="project" value="TreeGrafter"/>
</dbReference>
<dbReference type="EMBL" id="JAERUA010000008">
    <property type="protein sequence ID" value="KAI1896594.1"/>
    <property type="molecule type" value="Genomic_DNA"/>
</dbReference>
<keyword evidence="4" id="KW-1185">Reference proteome</keyword>
<proteinExistence type="predicted"/>